<organism evidence="2 3">
    <name type="scientific">Paenibacillus sophorae</name>
    <dbReference type="NCBI Taxonomy" id="1333845"/>
    <lineage>
        <taxon>Bacteria</taxon>
        <taxon>Bacillati</taxon>
        <taxon>Bacillota</taxon>
        <taxon>Bacilli</taxon>
        <taxon>Bacillales</taxon>
        <taxon>Paenibacillaceae</taxon>
        <taxon>Paenibacillus</taxon>
    </lineage>
</organism>
<evidence type="ECO:0000313" key="4">
    <source>
        <dbReference type="Proteomes" id="UP000683429"/>
    </source>
</evidence>
<evidence type="ECO:0000313" key="2">
    <source>
        <dbReference type="EMBL" id="SEN44955.1"/>
    </source>
</evidence>
<dbReference type="STRING" id="1333845.SAMN04487895_101566"/>
<keyword evidence="4" id="KW-1185">Reference proteome</keyword>
<protein>
    <submittedName>
        <fullName evidence="2">Uncharacterized protein</fullName>
    </submittedName>
</protein>
<dbReference type="EMBL" id="CP076607">
    <property type="protein sequence ID" value="QWU14270.1"/>
    <property type="molecule type" value="Genomic_DNA"/>
</dbReference>
<dbReference type="AlphaFoldDB" id="A0A1H8GME2"/>
<dbReference type="Proteomes" id="UP000198809">
    <property type="component" value="Unassembled WGS sequence"/>
</dbReference>
<sequence>MFEEDERLVGEQITIITYDGSDPIERVKDWIKENMPIYDPESNERLEITIRIKVRK</sequence>
<gene>
    <name evidence="1" type="ORF">KP014_20395</name>
    <name evidence="2" type="ORF">SAMN04487895_101566</name>
</gene>
<dbReference type="EMBL" id="FODH01000001">
    <property type="protein sequence ID" value="SEN44955.1"/>
    <property type="molecule type" value="Genomic_DNA"/>
</dbReference>
<dbReference type="Proteomes" id="UP000683429">
    <property type="component" value="Chromosome"/>
</dbReference>
<reference evidence="1 4" key="2">
    <citation type="submission" date="2021-06" db="EMBL/GenBank/DDBJ databases">
        <title>Whole genome sequence of Paenibacillus sophorae DSM23020 for comparative genomics.</title>
        <authorList>
            <person name="Kim M.-J."/>
            <person name="Lee G."/>
            <person name="Shin J.-H."/>
        </authorList>
    </citation>
    <scope>NUCLEOTIDE SEQUENCE [LARGE SCALE GENOMIC DNA]</scope>
    <source>
        <strain evidence="1 4">DSM 23020</strain>
    </source>
</reference>
<name>A0A1H8GME2_9BACL</name>
<accession>A0A1H8GME2</accession>
<dbReference type="RefSeq" id="WP_175491750.1">
    <property type="nucleotide sequence ID" value="NZ_CP076607.1"/>
</dbReference>
<reference evidence="2 3" key="1">
    <citation type="submission" date="2016-10" db="EMBL/GenBank/DDBJ databases">
        <authorList>
            <person name="de Groot N.N."/>
        </authorList>
    </citation>
    <scope>NUCLEOTIDE SEQUENCE [LARGE SCALE GENOMIC DNA]</scope>
    <source>
        <strain evidence="2 3">CGMCC 1.10238</strain>
    </source>
</reference>
<evidence type="ECO:0000313" key="3">
    <source>
        <dbReference type="Proteomes" id="UP000198809"/>
    </source>
</evidence>
<evidence type="ECO:0000313" key="1">
    <source>
        <dbReference type="EMBL" id="QWU14270.1"/>
    </source>
</evidence>
<proteinExistence type="predicted"/>